<dbReference type="PROSITE" id="PS50956">
    <property type="entry name" value="HTH_ASNC_2"/>
    <property type="match status" value="1"/>
</dbReference>
<proteinExistence type="predicted"/>
<dbReference type="Gene3D" id="1.10.10.10">
    <property type="entry name" value="Winged helix-like DNA-binding domain superfamily/Winged helix DNA-binding domain"/>
    <property type="match status" value="1"/>
</dbReference>
<dbReference type="Proteomes" id="UP001500984">
    <property type="component" value="Unassembled WGS sequence"/>
</dbReference>
<dbReference type="InterPro" id="IPR036390">
    <property type="entry name" value="WH_DNA-bd_sf"/>
</dbReference>
<dbReference type="EMBL" id="BAAAPZ010000003">
    <property type="protein sequence ID" value="GAA2092967.1"/>
    <property type="molecule type" value="Genomic_DNA"/>
</dbReference>
<accession>A0ABN2WI75</accession>
<dbReference type="Pfam" id="PF13412">
    <property type="entry name" value="HTH_24"/>
    <property type="match status" value="1"/>
</dbReference>
<organism evidence="5 6">
    <name type="scientific">Brevibacterium salitolerans</name>
    <dbReference type="NCBI Taxonomy" id="1403566"/>
    <lineage>
        <taxon>Bacteria</taxon>
        <taxon>Bacillati</taxon>
        <taxon>Actinomycetota</taxon>
        <taxon>Actinomycetes</taxon>
        <taxon>Micrococcales</taxon>
        <taxon>Brevibacteriaceae</taxon>
        <taxon>Brevibacterium</taxon>
    </lineage>
</organism>
<dbReference type="RefSeq" id="WP_291791651.1">
    <property type="nucleotide sequence ID" value="NZ_BAAAPZ010000003.1"/>
</dbReference>
<dbReference type="InterPro" id="IPR036388">
    <property type="entry name" value="WH-like_DNA-bd_sf"/>
</dbReference>
<keyword evidence="1" id="KW-0805">Transcription regulation</keyword>
<dbReference type="InterPro" id="IPR011991">
    <property type="entry name" value="ArsR-like_HTH"/>
</dbReference>
<keyword evidence="3" id="KW-0804">Transcription</keyword>
<dbReference type="Pfam" id="PF01037">
    <property type="entry name" value="AsnC_trans_reg"/>
    <property type="match status" value="1"/>
</dbReference>
<feature type="domain" description="HTH asnC-type" evidence="4">
    <location>
        <begin position="1"/>
        <end position="62"/>
    </location>
</feature>
<dbReference type="InterPro" id="IPR019888">
    <property type="entry name" value="Tscrpt_reg_AsnC-like"/>
</dbReference>
<comment type="caution">
    <text evidence="5">The sequence shown here is derived from an EMBL/GenBank/DDBJ whole genome shotgun (WGS) entry which is preliminary data.</text>
</comment>
<keyword evidence="6" id="KW-1185">Reference proteome</keyword>
<dbReference type="SMART" id="SM00344">
    <property type="entry name" value="HTH_ASNC"/>
    <property type="match status" value="1"/>
</dbReference>
<evidence type="ECO:0000256" key="3">
    <source>
        <dbReference type="ARBA" id="ARBA00023163"/>
    </source>
</evidence>
<dbReference type="SUPFAM" id="SSF54909">
    <property type="entry name" value="Dimeric alpha+beta barrel"/>
    <property type="match status" value="1"/>
</dbReference>
<sequence length="147" mass="15896">MDSIDEDIIRLLQENGRLSNTELADAVGLTPSPCLRRVRRLEEAGIISGYHARVDAAKLGRGLEVLVFVEMGLKTKDSAEAFESALAPCPEVIELRQMFGLPDYLVRIAVADLAAAERFISHTLSALPGVARVDSHLTMKLVKGAGV</sequence>
<evidence type="ECO:0000259" key="4">
    <source>
        <dbReference type="PROSITE" id="PS50956"/>
    </source>
</evidence>
<reference evidence="5 6" key="1">
    <citation type="journal article" date="2019" name="Int. J. Syst. Evol. Microbiol.">
        <title>The Global Catalogue of Microorganisms (GCM) 10K type strain sequencing project: providing services to taxonomists for standard genome sequencing and annotation.</title>
        <authorList>
            <consortium name="The Broad Institute Genomics Platform"/>
            <consortium name="The Broad Institute Genome Sequencing Center for Infectious Disease"/>
            <person name="Wu L."/>
            <person name="Ma J."/>
        </authorList>
    </citation>
    <scope>NUCLEOTIDE SEQUENCE [LARGE SCALE GENOMIC DNA]</scope>
    <source>
        <strain evidence="5 6">JCM 15900</strain>
    </source>
</reference>
<dbReference type="PANTHER" id="PTHR30154:SF34">
    <property type="entry name" value="TRANSCRIPTIONAL REGULATOR AZLB"/>
    <property type="match status" value="1"/>
</dbReference>
<evidence type="ECO:0000256" key="1">
    <source>
        <dbReference type="ARBA" id="ARBA00023015"/>
    </source>
</evidence>
<dbReference type="InterPro" id="IPR011008">
    <property type="entry name" value="Dimeric_a/b-barrel"/>
</dbReference>
<gene>
    <name evidence="5" type="ORF">GCM10009823_11060</name>
</gene>
<dbReference type="InterPro" id="IPR019887">
    <property type="entry name" value="Tscrpt_reg_AsnC/Lrp_C"/>
</dbReference>
<evidence type="ECO:0000313" key="6">
    <source>
        <dbReference type="Proteomes" id="UP001500984"/>
    </source>
</evidence>
<keyword evidence="2" id="KW-0238">DNA-binding</keyword>
<dbReference type="SUPFAM" id="SSF46785">
    <property type="entry name" value="Winged helix' DNA-binding domain"/>
    <property type="match status" value="1"/>
</dbReference>
<dbReference type="Gene3D" id="3.30.70.920">
    <property type="match status" value="1"/>
</dbReference>
<dbReference type="InterPro" id="IPR000485">
    <property type="entry name" value="AsnC-type_HTH_dom"/>
</dbReference>
<dbReference type="InterPro" id="IPR019885">
    <property type="entry name" value="Tscrpt_reg_HTH_AsnC-type_CS"/>
</dbReference>
<dbReference type="PANTHER" id="PTHR30154">
    <property type="entry name" value="LEUCINE-RESPONSIVE REGULATORY PROTEIN"/>
    <property type="match status" value="1"/>
</dbReference>
<evidence type="ECO:0000256" key="2">
    <source>
        <dbReference type="ARBA" id="ARBA00023125"/>
    </source>
</evidence>
<evidence type="ECO:0000313" key="5">
    <source>
        <dbReference type="EMBL" id="GAA2092967.1"/>
    </source>
</evidence>
<dbReference type="PRINTS" id="PR00033">
    <property type="entry name" value="HTHASNC"/>
</dbReference>
<protein>
    <submittedName>
        <fullName evidence="5">Lrp/AsnC family transcriptional regulator</fullName>
    </submittedName>
</protein>
<name>A0ABN2WI75_9MICO</name>
<dbReference type="CDD" id="cd00090">
    <property type="entry name" value="HTH_ARSR"/>
    <property type="match status" value="1"/>
</dbReference>
<dbReference type="PROSITE" id="PS00519">
    <property type="entry name" value="HTH_ASNC_1"/>
    <property type="match status" value="1"/>
</dbReference>